<comment type="cofactor">
    <cofactor evidence="15">
        <name>Mg(2+)</name>
        <dbReference type="ChEBI" id="CHEBI:18420"/>
    </cofactor>
    <text evidence="15">Binds 2 magnesium ions per tetramer.</text>
</comment>
<dbReference type="InterPro" id="IPR036690">
    <property type="entry name" value="Fdx_antiC-bd_sf"/>
</dbReference>
<dbReference type="GO" id="GO:0000287">
    <property type="term" value="F:magnesium ion binding"/>
    <property type="evidence" value="ECO:0007669"/>
    <property type="project" value="UniProtKB-UniRule"/>
</dbReference>
<dbReference type="Pfam" id="PF01588">
    <property type="entry name" value="tRNA_bind"/>
    <property type="match status" value="1"/>
</dbReference>
<dbReference type="PROSITE" id="PS50886">
    <property type="entry name" value="TRBD"/>
    <property type="match status" value="1"/>
</dbReference>
<organism evidence="20 21">
    <name type="scientific">Candidatus Dojkabacteria bacterium CG_4_10_14_0_2_um_filter_Dojkabacteria_WS6_41_15</name>
    <dbReference type="NCBI Taxonomy" id="2014249"/>
    <lineage>
        <taxon>Bacteria</taxon>
        <taxon>Candidatus Dojkabacteria</taxon>
    </lineage>
</organism>
<dbReference type="Proteomes" id="UP000228952">
    <property type="component" value="Unassembled WGS sequence"/>
</dbReference>
<evidence type="ECO:0000256" key="2">
    <source>
        <dbReference type="ARBA" id="ARBA00008653"/>
    </source>
</evidence>
<keyword evidence="5 16" id="KW-0820">tRNA-binding</keyword>
<dbReference type="AlphaFoldDB" id="A0A2M7W1Z3"/>
<evidence type="ECO:0000256" key="6">
    <source>
        <dbReference type="ARBA" id="ARBA00022598"/>
    </source>
</evidence>
<feature type="binding site" evidence="15">
    <location>
        <position position="489"/>
    </location>
    <ligand>
        <name>Mg(2+)</name>
        <dbReference type="ChEBI" id="CHEBI:18420"/>
        <note>shared with alpha subunit</note>
    </ligand>
</feature>
<dbReference type="InterPro" id="IPR005121">
    <property type="entry name" value="Fdx_antiC-bd"/>
</dbReference>
<evidence type="ECO:0000256" key="14">
    <source>
        <dbReference type="ARBA" id="ARBA00049255"/>
    </source>
</evidence>
<evidence type="ECO:0000313" key="20">
    <source>
        <dbReference type="EMBL" id="PJA12872.1"/>
    </source>
</evidence>
<dbReference type="CDD" id="cd02796">
    <property type="entry name" value="tRNA_bind_bactPheRS"/>
    <property type="match status" value="1"/>
</dbReference>
<evidence type="ECO:0000256" key="4">
    <source>
        <dbReference type="ARBA" id="ARBA00022490"/>
    </source>
</evidence>
<evidence type="ECO:0000256" key="1">
    <source>
        <dbReference type="ARBA" id="ARBA00004496"/>
    </source>
</evidence>
<name>A0A2M7W1Z3_9BACT</name>
<evidence type="ECO:0000256" key="10">
    <source>
        <dbReference type="ARBA" id="ARBA00022842"/>
    </source>
</evidence>
<dbReference type="InterPro" id="IPR005147">
    <property type="entry name" value="tRNA_synthase_B5-dom"/>
</dbReference>
<dbReference type="GO" id="GO:0004826">
    <property type="term" value="F:phenylalanine-tRNA ligase activity"/>
    <property type="evidence" value="ECO:0007669"/>
    <property type="project" value="UniProtKB-UniRule"/>
</dbReference>
<protein>
    <recommendedName>
        <fullName evidence="15">Phenylalanine--tRNA ligase beta subunit</fullName>
        <ecNumber evidence="15">6.1.1.20</ecNumber>
    </recommendedName>
    <alternativeName>
        <fullName evidence="15">Phenylalanyl-tRNA synthetase beta subunit</fullName>
        <shortName evidence="15">PheRS</shortName>
    </alternativeName>
</protein>
<evidence type="ECO:0000256" key="16">
    <source>
        <dbReference type="PROSITE-ProRule" id="PRU00209"/>
    </source>
</evidence>
<dbReference type="Gene3D" id="3.30.70.380">
    <property type="entry name" value="Ferrodoxin-fold anticodon-binding domain"/>
    <property type="match status" value="1"/>
</dbReference>
<keyword evidence="11 16" id="KW-0694">RNA-binding</keyword>
<dbReference type="EC" id="6.1.1.20" evidence="15"/>
<proteinExistence type="inferred from homology"/>
<dbReference type="Gene3D" id="3.30.56.10">
    <property type="match status" value="2"/>
</dbReference>
<dbReference type="GO" id="GO:0006432">
    <property type="term" value="P:phenylalanyl-tRNA aminoacylation"/>
    <property type="evidence" value="ECO:0007669"/>
    <property type="project" value="UniProtKB-UniRule"/>
</dbReference>
<dbReference type="Gene3D" id="3.30.930.10">
    <property type="entry name" value="Bira Bifunctional Protein, Domain 2"/>
    <property type="match status" value="1"/>
</dbReference>
<keyword evidence="12 15" id="KW-0648">Protein biosynthesis</keyword>
<evidence type="ECO:0000256" key="5">
    <source>
        <dbReference type="ARBA" id="ARBA00022555"/>
    </source>
</evidence>
<dbReference type="PROSITE" id="PS51483">
    <property type="entry name" value="B5"/>
    <property type="match status" value="1"/>
</dbReference>
<keyword evidence="9 15" id="KW-0067">ATP-binding</keyword>
<evidence type="ECO:0000259" key="17">
    <source>
        <dbReference type="PROSITE" id="PS50886"/>
    </source>
</evidence>
<dbReference type="InterPro" id="IPR033714">
    <property type="entry name" value="tRNA_bind_bactPheRS"/>
</dbReference>
<evidence type="ECO:0000313" key="21">
    <source>
        <dbReference type="Proteomes" id="UP000228952"/>
    </source>
</evidence>
<evidence type="ECO:0000256" key="8">
    <source>
        <dbReference type="ARBA" id="ARBA00022741"/>
    </source>
</evidence>
<feature type="domain" description="TRNA-binding" evidence="17">
    <location>
        <begin position="41"/>
        <end position="162"/>
    </location>
</feature>
<keyword evidence="4 15" id="KW-0963">Cytoplasm</keyword>
<dbReference type="InterPro" id="IPR002547">
    <property type="entry name" value="tRNA-bd_dom"/>
</dbReference>
<gene>
    <name evidence="15 20" type="primary">pheT</name>
    <name evidence="20" type="ORF">COX64_04070</name>
</gene>
<dbReference type="SUPFAM" id="SSF56037">
    <property type="entry name" value="PheT/TilS domain"/>
    <property type="match status" value="1"/>
</dbReference>
<reference evidence="21" key="1">
    <citation type="submission" date="2017-09" db="EMBL/GenBank/DDBJ databases">
        <title>Depth-based differentiation of microbial function through sediment-hosted aquifers and enrichment of novel symbionts in the deep terrestrial subsurface.</title>
        <authorList>
            <person name="Probst A.J."/>
            <person name="Ladd B."/>
            <person name="Jarett J.K."/>
            <person name="Geller-Mcgrath D.E."/>
            <person name="Sieber C.M.K."/>
            <person name="Emerson J.B."/>
            <person name="Anantharaman K."/>
            <person name="Thomas B.C."/>
            <person name="Malmstrom R."/>
            <person name="Stieglmeier M."/>
            <person name="Klingl A."/>
            <person name="Woyke T."/>
            <person name="Ryan C.M."/>
            <person name="Banfield J.F."/>
        </authorList>
    </citation>
    <scope>NUCLEOTIDE SEQUENCE [LARGE SCALE GENOMIC DNA]</scope>
</reference>
<dbReference type="SMART" id="SM00874">
    <property type="entry name" value="B5"/>
    <property type="match status" value="1"/>
</dbReference>
<keyword evidence="8 15" id="KW-0547">Nucleotide-binding</keyword>
<evidence type="ECO:0000256" key="13">
    <source>
        <dbReference type="ARBA" id="ARBA00023146"/>
    </source>
</evidence>
<sequence length="858" mass="94514">MKYSLNQIKRYIPEIAAVPVAELISRIWTSIAEVEHVEYLEKKYEGVVVAKVLSVENHPKSEKLVLVTVDVGKKEPVLVVTAAHNCKKGDFVPYIPDGGTVPVGTDEAGNPIVIEVRAMGGIPSVGMLASEREMGVSDDHTGIMILAPEELRKTLVVGEAAAIPLEFDDVVFEIENKSLTHRGDCFSDMGIAREIATMYGLKLVIPEWQIPSFGIPALMGDSFDREFTCNVKVTVSATPVIERYSAIVLDGLQVGPSPLWLRIFLMKHGVNAVNNVVDVANYVMVDYGQPMHAFDAATISHKKRDELTEYEIDVRYAKPGEILLTLDGKEKPLPSTVAVIADLKKALAVAGIIGGMESSTTENSTRIVLESAVFNKYAIRKASMTIGKVTDGSVVYSRKQDSEKTVRGLLRAVHLLKELAGARVASSIADVYPEQRLSTSIVVSHQKIEDFLGIAVSPNAVVQILEGLGCKVVKKNGMYRIETPTWRPDIAIDEDVYEEIARMIGYNKIPSELPKRGIFGVSLAPYENFKLATLQSLTSLGLTQAMNFSFVSELLYERCQIPLEGARAITNAISPDVQYVRKHIEPGLVEQLAKNQYYADRFGLFEIGKTSRLGLSYTGVSVSELHMPEARFGVDELGLPIEDEHIAIGIIDDSAQPGFYVIKNSVGKYLQSLQIDSTFVHPDDYGAKELKKLPQWVLEMLSHYKRGRVALVLHARTNDFLGIIGEPGTMTSKSFGITKSLATAELSLNKIFTHVNLEPLHREPSKYPTVTEDLCFEVPVGMAYGAVVSQFEAVAKDFADSFLLTVTVKDIYQKKPTTKQITHRIVFSPCKESLTDATMKLYRTKLEAAMKKIGASLI</sequence>
<dbReference type="InterPro" id="IPR012340">
    <property type="entry name" value="NA-bd_OB-fold"/>
</dbReference>
<evidence type="ECO:0000256" key="12">
    <source>
        <dbReference type="ARBA" id="ARBA00022917"/>
    </source>
</evidence>
<keyword evidence="7 15" id="KW-0479">Metal-binding</keyword>
<dbReference type="PANTHER" id="PTHR10947">
    <property type="entry name" value="PHENYLALANYL-TRNA SYNTHETASE BETA CHAIN AND LEUCINE-RICH REPEAT-CONTAINING PROTEIN 47"/>
    <property type="match status" value="1"/>
</dbReference>
<dbReference type="Pfam" id="PF17759">
    <property type="entry name" value="tRNA_synthFbeta"/>
    <property type="match status" value="1"/>
</dbReference>
<dbReference type="GO" id="GO:0000049">
    <property type="term" value="F:tRNA binding"/>
    <property type="evidence" value="ECO:0007669"/>
    <property type="project" value="UniProtKB-UniRule"/>
</dbReference>
<comment type="subunit">
    <text evidence="3 15">Tetramer of two alpha and two beta subunits.</text>
</comment>
<evidence type="ECO:0000259" key="19">
    <source>
        <dbReference type="PROSITE" id="PS51483"/>
    </source>
</evidence>
<dbReference type="InterPro" id="IPR045060">
    <property type="entry name" value="Phe-tRNA-ligase_IIc_bsu"/>
</dbReference>
<dbReference type="SUPFAM" id="SSF46955">
    <property type="entry name" value="Putative DNA-binding domain"/>
    <property type="match status" value="1"/>
</dbReference>
<comment type="similarity">
    <text evidence="2 15">Belongs to the phenylalanyl-tRNA synthetase beta subunit family. Type 1 subfamily.</text>
</comment>
<dbReference type="SMART" id="SM00873">
    <property type="entry name" value="B3_4"/>
    <property type="match status" value="1"/>
</dbReference>
<dbReference type="HAMAP" id="MF_00283">
    <property type="entry name" value="Phe_tRNA_synth_beta1"/>
    <property type="match status" value="1"/>
</dbReference>
<dbReference type="PANTHER" id="PTHR10947:SF0">
    <property type="entry name" value="PHENYLALANINE--TRNA LIGASE BETA SUBUNIT"/>
    <property type="match status" value="1"/>
</dbReference>
<dbReference type="SUPFAM" id="SSF55681">
    <property type="entry name" value="Class II aaRS and biotin synthetases"/>
    <property type="match status" value="1"/>
</dbReference>
<comment type="subcellular location">
    <subcellularLocation>
        <location evidence="1 15">Cytoplasm</location>
    </subcellularLocation>
</comment>
<evidence type="ECO:0000256" key="11">
    <source>
        <dbReference type="ARBA" id="ARBA00022884"/>
    </source>
</evidence>
<dbReference type="Pfam" id="PF03484">
    <property type="entry name" value="B5"/>
    <property type="match status" value="1"/>
</dbReference>
<evidence type="ECO:0000259" key="18">
    <source>
        <dbReference type="PROSITE" id="PS51447"/>
    </source>
</evidence>
<dbReference type="PROSITE" id="PS51447">
    <property type="entry name" value="FDX_ACB"/>
    <property type="match status" value="1"/>
</dbReference>
<feature type="binding site" evidence="15">
    <location>
        <position position="499"/>
    </location>
    <ligand>
        <name>Mg(2+)</name>
        <dbReference type="ChEBI" id="CHEBI:18420"/>
        <note>shared with alpha subunit</note>
    </ligand>
</feature>
<dbReference type="InterPro" id="IPR041616">
    <property type="entry name" value="PheRS_beta_core"/>
</dbReference>
<dbReference type="EMBL" id="PFQB01000101">
    <property type="protein sequence ID" value="PJA12872.1"/>
    <property type="molecule type" value="Genomic_DNA"/>
</dbReference>
<dbReference type="SMART" id="SM00896">
    <property type="entry name" value="FDX-ACB"/>
    <property type="match status" value="1"/>
</dbReference>
<evidence type="ECO:0000256" key="9">
    <source>
        <dbReference type="ARBA" id="ARBA00022840"/>
    </source>
</evidence>
<dbReference type="Pfam" id="PF03483">
    <property type="entry name" value="B3_4"/>
    <property type="match status" value="1"/>
</dbReference>
<dbReference type="InterPro" id="IPR045864">
    <property type="entry name" value="aa-tRNA-synth_II/BPL/LPL"/>
</dbReference>
<feature type="binding site" evidence="15">
    <location>
        <position position="495"/>
    </location>
    <ligand>
        <name>Mg(2+)</name>
        <dbReference type="ChEBI" id="CHEBI:18420"/>
        <note>shared with alpha subunit</note>
    </ligand>
</feature>
<dbReference type="InterPro" id="IPR020825">
    <property type="entry name" value="Phe-tRNA_synthase-like_B3/B4"/>
</dbReference>
<dbReference type="SUPFAM" id="SSF54991">
    <property type="entry name" value="Anticodon-binding domain of PheRS"/>
    <property type="match status" value="1"/>
</dbReference>
<comment type="catalytic activity">
    <reaction evidence="14 15">
        <text>tRNA(Phe) + L-phenylalanine + ATP = L-phenylalanyl-tRNA(Phe) + AMP + diphosphate + H(+)</text>
        <dbReference type="Rhea" id="RHEA:19413"/>
        <dbReference type="Rhea" id="RHEA-COMP:9668"/>
        <dbReference type="Rhea" id="RHEA-COMP:9699"/>
        <dbReference type="ChEBI" id="CHEBI:15378"/>
        <dbReference type="ChEBI" id="CHEBI:30616"/>
        <dbReference type="ChEBI" id="CHEBI:33019"/>
        <dbReference type="ChEBI" id="CHEBI:58095"/>
        <dbReference type="ChEBI" id="CHEBI:78442"/>
        <dbReference type="ChEBI" id="CHEBI:78531"/>
        <dbReference type="ChEBI" id="CHEBI:456215"/>
        <dbReference type="EC" id="6.1.1.20"/>
    </reaction>
</comment>
<evidence type="ECO:0000256" key="15">
    <source>
        <dbReference type="HAMAP-Rule" id="MF_00283"/>
    </source>
</evidence>
<keyword evidence="13 15" id="KW-0030">Aminoacyl-tRNA synthetase</keyword>
<feature type="domain" description="FDX-ACB" evidence="18">
    <location>
        <begin position="765"/>
        <end position="858"/>
    </location>
</feature>
<evidence type="ECO:0000256" key="7">
    <source>
        <dbReference type="ARBA" id="ARBA00022723"/>
    </source>
</evidence>
<dbReference type="GO" id="GO:0005524">
    <property type="term" value="F:ATP binding"/>
    <property type="evidence" value="ECO:0007669"/>
    <property type="project" value="UniProtKB-UniRule"/>
</dbReference>
<comment type="caution">
    <text evidence="20">The sequence shown here is derived from an EMBL/GenBank/DDBJ whole genome shotgun (WGS) entry which is preliminary data.</text>
</comment>
<accession>A0A2M7W1Z3</accession>
<dbReference type="InterPro" id="IPR009061">
    <property type="entry name" value="DNA-bd_dom_put_sf"/>
</dbReference>
<feature type="domain" description="B5" evidence="19">
    <location>
        <begin position="436"/>
        <end position="511"/>
    </location>
</feature>
<dbReference type="InterPro" id="IPR005146">
    <property type="entry name" value="B3/B4_tRNA-bd"/>
</dbReference>
<dbReference type="SUPFAM" id="SSF50249">
    <property type="entry name" value="Nucleic acid-binding proteins"/>
    <property type="match status" value="1"/>
</dbReference>
<dbReference type="Gene3D" id="3.50.40.10">
    <property type="entry name" value="Phenylalanyl-trna Synthetase, Chain B, domain 3"/>
    <property type="match status" value="1"/>
</dbReference>
<keyword evidence="10 15" id="KW-0460">Magnesium</keyword>
<dbReference type="NCBIfam" id="TIGR00472">
    <property type="entry name" value="pheT_bact"/>
    <property type="match status" value="1"/>
</dbReference>
<dbReference type="InterPro" id="IPR004532">
    <property type="entry name" value="Phe-tRNA-ligase_IIc_bsu_bact"/>
</dbReference>
<evidence type="ECO:0000256" key="3">
    <source>
        <dbReference type="ARBA" id="ARBA00011209"/>
    </source>
</evidence>
<keyword evidence="6 15" id="KW-0436">Ligase</keyword>
<dbReference type="Gene3D" id="2.40.50.140">
    <property type="entry name" value="Nucleic acid-binding proteins"/>
    <property type="match status" value="1"/>
</dbReference>
<feature type="binding site" evidence="15">
    <location>
        <position position="498"/>
    </location>
    <ligand>
        <name>Mg(2+)</name>
        <dbReference type="ChEBI" id="CHEBI:18420"/>
        <note>shared with alpha subunit</note>
    </ligand>
</feature>
<dbReference type="GO" id="GO:0009328">
    <property type="term" value="C:phenylalanine-tRNA ligase complex"/>
    <property type="evidence" value="ECO:0007669"/>
    <property type="project" value="TreeGrafter"/>
</dbReference>